<evidence type="ECO:0000313" key="7">
    <source>
        <dbReference type="EMBL" id="SMO41255.1"/>
    </source>
</evidence>
<keyword evidence="8" id="KW-1185">Reference proteome</keyword>
<keyword evidence="4" id="KW-0697">Rotamase</keyword>
<dbReference type="PANTHER" id="PTHR47245:SF1">
    <property type="entry name" value="FOLDASE PROTEIN PRSA"/>
    <property type="match status" value="1"/>
</dbReference>
<evidence type="ECO:0000256" key="3">
    <source>
        <dbReference type="ARBA" id="ARBA00022729"/>
    </source>
</evidence>
<name>A0A521B2J2_9BACT</name>
<dbReference type="PANTHER" id="PTHR47245">
    <property type="entry name" value="PEPTIDYLPROLYL ISOMERASE"/>
    <property type="match status" value="1"/>
</dbReference>
<dbReference type="Gene3D" id="6.10.140.970">
    <property type="match status" value="1"/>
</dbReference>
<feature type="signal peptide" evidence="6">
    <location>
        <begin position="1"/>
        <end position="20"/>
    </location>
</feature>
<reference evidence="7 8" key="1">
    <citation type="submission" date="2017-05" db="EMBL/GenBank/DDBJ databases">
        <authorList>
            <person name="Varghese N."/>
            <person name="Submissions S."/>
        </authorList>
    </citation>
    <scope>NUCLEOTIDE SEQUENCE [LARGE SCALE GENOMIC DNA]</scope>
    <source>
        <strain evidence="7 8">DSM 16304</strain>
    </source>
</reference>
<keyword evidence="3 6" id="KW-0732">Signal</keyword>
<evidence type="ECO:0000256" key="5">
    <source>
        <dbReference type="ARBA" id="ARBA00023235"/>
    </source>
</evidence>
<evidence type="ECO:0000256" key="6">
    <source>
        <dbReference type="SAM" id="SignalP"/>
    </source>
</evidence>
<comment type="catalytic activity">
    <reaction evidence="1">
        <text>[protein]-peptidylproline (omega=180) = [protein]-peptidylproline (omega=0)</text>
        <dbReference type="Rhea" id="RHEA:16237"/>
        <dbReference type="Rhea" id="RHEA-COMP:10747"/>
        <dbReference type="Rhea" id="RHEA-COMP:10748"/>
        <dbReference type="ChEBI" id="CHEBI:83833"/>
        <dbReference type="ChEBI" id="CHEBI:83834"/>
        <dbReference type="EC" id="5.2.1.8"/>
    </reaction>
</comment>
<gene>
    <name evidence="7" type="ORF">SAMN06269117_10384</name>
</gene>
<dbReference type="SUPFAM" id="SSF109998">
    <property type="entry name" value="Triger factor/SurA peptide-binding domain-like"/>
    <property type="match status" value="1"/>
</dbReference>
<evidence type="ECO:0000313" key="8">
    <source>
        <dbReference type="Proteomes" id="UP000317315"/>
    </source>
</evidence>
<dbReference type="Pfam" id="PF13624">
    <property type="entry name" value="SurA_N_3"/>
    <property type="match status" value="1"/>
</dbReference>
<keyword evidence="5 7" id="KW-0413">Isomerase</keyword>
<dbReference type="InterPro" id="IPR050245">
    <property type="entry name" value="PrsA_foldase"/>
</dbReference>
<proteinExistence type="predicted"/>
<dbReference type="RefSeq" id="WP_185954199.1">
    <property type="nucleotide sequence ID" value="NZ_FXTM01000003.1"/>
</dbReference>
<dbReference type="GO" id="GO:0003755">
    <property type="term" value="F:peptidyl-prolyl cis-trans isomerase activity"/>
    <property type="evidence" value="ECO:0007669"/>
    <property type="project" value="UniProtKB-KW"/>
</dbReference>
<feature type="chain" id="PRO_5022243072" description="peptidylprolyl isomerase" evidence="6">
    <location>
        <begin position="21"/>
        <end position="183"/>
    </location>
</feature>
<evidence type="ECO:0000256" key="4">
    <source>
        <dbReference type="ARBA" id="ARBA00023110"/>
    </source>
</evidence>
<dbReference type="AlphaFoldDB" id="A0A521B2J2"/>
<dbReference type="EC" id="5.2.1.8" evidence="2"/>
<dbReference type="Proteomes" id="UP000317315">
    <property type="component" value="Unassembled WGS sequence"/>
</dbReference>
<sequence>MKSLILSVPVVFSLSIGAVAAEKVLAKVNGKAITEKDLDQMINSLPPNYQTLKNNPQFRKQLLQNLIKEELLYQEAIKEGIDKDPQVQKEIELMKRRILVQALVRKHIKLSPVSVSDSEAKAFYEKNKATFKDANGKTISYDVIKPFIVKSLQQQKEKQEFSRALNNYVNSVERKSKVEILTK</sequence>
<dbReference type="Gene3D" id="1.10.8.1040">
    <property type="match status" value="1"/>
</dbReference>
<evidence type="ECO:0000256" key="2">
    <source>
        <dbReference type="ARBA" id="ARBA00013194"/>
    </source>
</evidence>
<evidence type="ECO:0000256" key="1">
    <source>
        <dbReference type="ARBA" id="ARBA00000971"/>
    </source>
</evidence>
<accession>A0A521B2J2</accession>
<dbReference type="InterPro" id="IPR027304">
    <property type="entry name" value="Trigger_fact/SurA_dom_sf"/>
</dbReference>
<protein>
    <recommendedName>
        <fullName evidence="2">peptidylprolyl isomerase</fullName>
        <ecNumber evidence="2">5.2.1.8</ecNumber>
    </recommendedName>
</protein>
<dbReference type="EMBL" id="FXTM01000003">
    <property type="protein sequence ID" value="SMO41255.1"/>
    <property type="molecule type" value="Genomic_DNA"/>
</dbReference>
<organism evidence="7 8">
    <name type="scientific">Balnearium lithotrophicum</name>
    <dbReference type="NCBI Taxonomy" id="223788"/>
    <lineage>
        <taxon>Bacteria</taxon>
        <taxon>Pseudomonadati</taxon>
        <taxon>Aquificota</taxon>
        <taxon>Aquificia</taxon>
        <taxon>Desulfurobacteriales</taxon>
        <taxon>Desulfurobacteriaceae</taxon>
        <taxon>Balnearium</taxon>
    </lineage>
</organism>